<comment type="caution">
    <text evidence="2">The sequence shown here is derived from an EMBL/GenBank/DDBJ whole genome shotgun (WGS) entry which is preliminary data.</text>
</comment>
<evidence type="ECO:0000313" key="3">
    <source>
        <dbReference type="Proteomes" id="UP001288620"/>
    </source>
</evidence>
<name>A0ABU5LF90_9GAMM</name>
<dbReference type="RefSeq" id="WP_322542513.1">
    <property type="nucleotide sequence ID" value="NZ_JAOBTT010000001.1"/>
</dbReference>
<dbReference type="SUPFAM" id="SSF55729">
    <property type="entry name" value="Acyl-CoA N-acyltransferases (Nat)"/>
    <property type="match status" value="1"/>
</dbReference>
<evidence type="ECO:0000313" key="2">
    <source>
        <dbReference type="EMBL" id="MDZ7278543.1"/>
    </source>
</evidence>
<dbReference type="Proteomes" id="UP001288620">
    <property type="component" value="Unassembled WGS sequence"/>
</dbReference>
<reference evidence="3" key="1">
    <citation type="submission" date="2023-07" db="EMBL/GenBank/DDBJ databases">
        <title>Structural and functional analysis of rice phyllospheric bacteria for their antimicrobial properties and defense elicitation against blast disease.</title>
        <authorList>
            <person name="Sahu K.P."/>
            <person name="Asharani P."/>
            <person name="Kumar M."/>
            <person name="Reddy B."/>
            <person name="Kumar A."/>
        </authorList>
    </citation>
    <scope>NUCLEOTIDE SEQUENCE [LARGE SCALE GENOMIC DNA]</scope>
    <source>
        <strain evidence="3">OsEp_Plm_30P10</strain>
    </source>
</reference>
<dbReference type="Pfam" id="PF00583">
    <property type="entry name" value="Acetyltransf_1"/>
    <property type="match status" value="1"/>
</dbReference>
<dbReference type="CDD" id="cd04301">
    <property type="entry name" value="NAT_SF"/>
    <property type="match status" value="1"/>
</dbReference>
<dbReference type="PANTHER" id="PTHR13355">
    <property type="entry name" value="GLUCOSAMINE 6-PHOSPHATE N-ACETYLTRANSFERASE"/>
    <property type="match status" value="1"/>
</dbReference>
<dbReference type="PROSITE" id="PS51186">
    <property type="entry name" value="GNAT"/>
    <property type="match status" value="1"/>
</dbReference>
<dbReference type="InterPro" id="IPR016181">
    <property type="entry name" value="Acyl_CoA_acyltransferase"/>
</dbReference>
<gene>
    <name evidence="2" type="ORF">N4G40_09695</name>
</gene>
<accession>A0ABU5LF90</accession>
<dbReference type="Gene3D" id="3.40.630.30">
    <property type="match status" value="1"/>
</dbReference>
<dbReference type="InterPro" id="IPR039143">
    <property type="entry name" value="GNPNAT1-like"/>
</dbReference>
<feature type="domain" description="N-acetyltransferase" evidence="1">
    <location>
        <begin position="1"/>
        <end position="136"/>
    </location>
</feature>
<organism evidence="2 3">
    <name type="scientific">Pantoea eucrina</name>
    <dbReference type="NCBI Taxonomy" id="472693"/>
    <lineage>
        <taxon>Bacteria</taxon>
        <taxon>Pseudomonadati</taxon>
        <taxon>Pseudomonadota</taxon>
        <taxon>Gammaproteobacteria</taxon>
        <taxon>Enterobacterales</taxon>
        <taxon>Erwiniaceae</taxon>
        <taxon>Pantoea</taxon>
    </lineage>
</organism>
<keyword evidence="3" id="KW-1185">Reference proteome</keyword>
<dbReference type="InterPro" id="IPR000182">
    <property type="entry name" value="GNAT_dom"/>
</dbReference>
<evidence type="ECO:0000259" key="1">
    <source>
        <dbReference type="PROSITE" id="PS51186"/>
    </source>
</evidence>
<dbReference type="EMBL" id="JAOBTT010000001">
    <property type="protein sequence ID" value="MDZ7278543.1"/>
    <property type="molecule type" value="Genomic_DNA"/>
</dbReference>
<sequence>MLTRTLRPDEWPGAYPLIAQLRTLSREAFLTSVQIQTLNGYMLVGAFNDRALVGVMGCRPVHTLARGFHLHIDDLVVDEQCRRAGIGKALLEFATREAQSRAMGAIFLDARQEALPFYTRHDFIPHTSPSMKKPLTS</sequence>
<proteinExistence type="predicted"/>
<protein>
    <submittedName>
        <fullName evidence="2">GNAT family N-acetyltransferase</fullName>
    </submittedName>
</protein>